<dbReference type="AlphaFoldDB" id="A0A368KSK7"/>
<feature type="domain" description="YdbS-like PH" evidence="2">
    <location>
        <begin position="74"/>
        <end position="152"/>
    </location>
</feature>
<dbReference type="RefSeq" id="WP_114369431.1">
    <property type="nucleotide sequence ID" value="NZ_QPEX01000028.1"/>
</dbReference>
<dbReference type="InterPro" id="IPR005182">
    <property type="entry name" value="YdbS-like_PH"/>
</dbReference>
<keyword evidence="1" id="KW-0472">Membrane</keyword>
<dbReference type="OrthoDB" id="268353at2"/>
<protein>
    <submittedName>
        <fullName evidence="3">PH domain-containing protein</fullName>
    </submittedName>
</protein>
<evidence type="ECO:0000313" key="4">
    <source>
        <dbReference type="Proteomes" id="UP000253562"/>
    </source>
</evidence>
<evidence type="ECO:0000313" key="3">
    <source>
        <dbReference type="EMBL" id="RCS47704.1"/>
    </source>
</evidence>
<sequence length="178" mass="19975">MKQAIAGLSLSSQHEATAIVVWPSVSASEIGQKLGRLYEKKEGKGIFTLGNLFVLLSIPLAIPLYLWNFLPVVGTRYRITNRQVIVERGIQGVSERQMGLGDFDRIEIVQQSGQAWFRSADMIFWQQKPSDVGESPQEVEVLRLPGVPYPEVFRAACQKAAMTYRGFREIHQRQATGP</sequence>
<comment type="caution">
    <text evidence="3">The sequence shown here is derived from an EMBL/GenBank/DDBJ whole genome shotgun (WGS) entry which is preliminary data.</text>
</comment>
<keyword evidence="1" id="KW-1133">Transmembrane helix</keyword>
<feature type="transmembrane region" description="Helical" evidence="1">
    <location>
        <begin position="46"/>
        <end position="67"/>
    </location>
</feature>
<dbReference type="Proteomes" id="UP000253562">
    <property type="component" value="Unassembled WGS sequence"/>
</dbReference>
<gene>
    <name evidence="3" type="ORF">DTL42_14395</name>
</gene>
<dbReference type="Pfam" id="PF03703">
    <property type="entry name" value="bPH_2"/>
    <property type="match status" value="1"/>
</dbReference>
<proteinExistence type="predicted"/>
<keyword evidence="1" id="KW-0812">Transmembrane</keyword>
<dbReference type="EMBL" id="QPEX01000028">
    <property type="protein sequence ID" value="RCS47704.1"/>
    <property type="molecule type" value="Genomic_DNA"/>
</dbReference>
<evidence type="ECO:0000256" key="1">
    <source>
        <dbReference type="SAM" id="Phobius"/>
    </source>
</evidence>
<reference evidence="3 4" key="1">
    <citation type="submission" date="2018-07" db="EMBL/GenBank/DDBJ databases">
        <title>Comparative genomes isolates from brazilian mangrove.</title>
        <authorList>
            <person name="De Araujo J.E."/>
            <person name="Taketani R.G."/>
            <person name="Silva M.C.P."/>
            <person name="Lourenco M.V."/>
            <person name="Oliveira V.M."/>
            <person name="Andreote F.D."/>
        </authorList>
    </citation>
    <scope>NUCLEOTIDE SEQUENCE [LARGE SCALE GENOMIC DNA]</scope>
    <source>
        <strain evidence="3 4">HEX PRIS-MGV</strain>
    </source>
</reference>
<accession>A0A368KSK7</accession>
<evidence type="ECO:0000259" key="2">
    <source>
        <dbReference type="Pfam" id="PF03703"/>
    </source>
</evidence>
<organism evidence="3 4">
    <name type="scientific">Bremerella cremea</name>
    <dbReference type="NCBI Taxonomy" id="1031537"/>
    <lineage>
        <taxon>Bacteria</taxon>
        <taxon>Pseudomonadati</taxon>
        <taxon>Planctomycetota</taxon>
        <taxon>Planctomycetia</taxon>
        <taxon>Pirellulales</taxon>
        <taxon>Pirellulaceae</taxon>
        <taxon>Bremerella</taxon>
    </lineage>
</organism>
<name>A0A368KSK7_9BACT</name>